<dbReference type="GO" id="GO:0005509">
    <property type="term" value="F:calcium ion binding"/>
    <property type="evidence" value="ECO:0007669"/>
    <property type="project" value="InterPro"/>
</dbReference>
<sequence>MKYTMTIHISPRNTMRYLDGQPSGPGHIFYSLHDGSDSKLSSYGFAPESNKGVGDLLGAPGKVYTKNESDYENYDKQTTRSYTIEITKSQYEKLHDFGQNPKNYGFDSEYHGITNSCVDFTYKALDVAGFKLPADRNYPQQGYEGKIYPHDNERVITKLLNPELPNASVKPNLNPTDVPGNAYGDYNNMHPSLLPRNYSGSSSNWYDNGHECVVLPWAKDLFPNRSEKYHIVDPLALDLDGNGIQTTATAGFSGSLFDHNKDGIRTATGWVASGDGLLVRDLNGNGIIDNGGELFGENTLLADGTLAQHGYAALAELDSNADGVVDANDAAFATLRVWQDKNQDGISQADELHTLADLGIQSLNTAYEDVNQDLGNGNSIAQLGSYTKTDGSTAEMADLLFHNDHLYSRFAERIELTAEQSRAANLSGIGRVRDLREAAALFGDLSATLQSYSQADTKQVQMALLDKLVQKWAETDPQWGKRAYAFNSGLVETKNQGYALTPNELKRVMSGEIFSEETRIGLAESVNKRAILDAFTGQDTSRLFVFSESEAKRVVKLTNETYASLTNNIYKGLLFQTRLKPYVSEIAFKIEDGQFALDFTRVIATFNQIHESNPQKAIVDLAELMGYAKIELKQTGLPELLAHYVAVADETVLNDVASILDKNVMETLDLYFANAEQANVSGSSKNDFLIGDKANNTVSAGDGDDVLIGGIGNDTLNGSYGNDTYVFAKGHGQDVIYDYGSDKNDTIRFVDVASTEVQFRKDGHHLIIEGYNEQDSIKISDFFYSENYQIEKFQFSDKVVTLQEYFENGLTLT</sequence>
<evidence type="ECO:0000313" key="4">
    <source>
        <dbReference type="Proteomes" id="UP000219669"/>
    </source>
</evidence>
<reference evidence="3 4" key="1">
    <citation type="submission" date="2017-09" db="EMBL/GenBank/DDBJ databases">
        <authorList>
            <person name="Ehlers B."/>
            <person name="Leendertz F.H."/>
        </authorList>
    </citation>
    <scope>NUCLEOTIDE SEQUENCE [LARGE SCALE GENOMIC DNA]</scope>
    <source>
        <strain evidence="3 4">DSM 16848</strain>
    </source>
</reference>
<dbReference type="PANTHER" id="PTHR39431">
    <property type="entry name" value="FRPA/C-RELATED PROTEIN"/>
    <property type="match status" value="1"/>
</dbReference>
<gene>
    <name evidence="3" type="ORF">SAMN02746062_01407</name>
</gene>
<feature type="non-terminal residue" evidence="3">
    <location>
        <position position="813"/>
    </location>
</feature>
<dbReference type="PRINTS" id="PR00313">
    <property type="entry name" value="CABNDNGRPT"/>
</dbReference>
<dbReference type="SUPFAM" id="SSF51120">
    <property type="entry name" value="beta-Roll"/>
    <property type="match status" value="1"/>
</dbReference>
<dbReference type="Proteomes" id="UP000219669">
    <property type="component" value="Unassembled WGS sequence"/>
</dbReference>
<dbReference type="PANTHER" id="PTHR39431:SF1">
    <property type="entry name" value="FRPA_C-RELATED PROTEIN"/>
    <property type="match status" value="1"/>
</dbReference>
<dbReference type="EMBL" id="OCNF01000011">
    <property type="protein sequence ID" value="SOD68839.1"/>
    <property type="molecule type" value="Genomic_DNA"/>
</dbReference>
<protein>
    <submittedName>
        <fullName evidence="3">Haemolysin-type calcium binding protein related domain-containing protein</fullName>
    </submittedName>
</protein>
<evidence type="ECO:0000259" key="2">
    <source>
        <dbReference type="Pfam" id="PF06594"/>
    </source>
</evidence>
<dbReference type="AlphaFoldDB" id="A0A286EDA0"/>
<dbReference type="InterPro" id="IPR001343">
    <property type="entry name" value="Hemolysn_Ca-bd"/>
</dbReference>
<dbReference type="InterPro" id="IPR010566">
    <property type="entry name" value="Haemolys_ca-bd"/>
</dbReference>
<evidence type="ECO:0000256" key="1">
    <source>
        <dbReference type="ARBA" id="ARBA00022837"/>
    </source>
</evidence>
<dbReference type="Pfam" id="PF06594">
    <property type="entry name" value="HCBP_related"/>
    <property type="match status" value="1"/>
</dbReference>
<name>A0A286EDA0_9NEIS</name>
<accession>A0A286EDA0</accession>
<keyword evidence="1" id="KW-0106">Calcium</keyword>
<dbReference type="InterPro" id="IPR011049">
    <property type="entry name" value="Serralysin-like_metalloprot_C"/>
</dbReference>
<dbReference type="Gene3D" id="2.150.10.10">
    <property type="entry name" value="Serralysin-like metalloprotease, C-terminal"/>
    <property type="match status" value="1"/>
</dbReference>
<dbReference type="Pfam" id="PF00353">
    <property type="entry name" value="HemolysinCabind"/>
    <property type="match status" value="1"/>
</dbReference>
<evidence type="ECO:0000313" key="3">
    <source>
        <dbReference type="EMBL" id="SOD68839.1"/>
    </source>
</evidence>
<organism evidence="3 4">
    <name type="scientific">Alysiella filiformis DSM 16848</name>
    <dbReference type="NCBI Taxonomy" id="1120981"/>
    <lineage>
        <taxon>Bacteria</taxon>
        <taxon>Pseudomonadati</taxon>
        <taxon>Pseudomonadota</taxon>
        <taxon>Betaproteobacteria</taxon>
        <taxon>Neisseriales</taxon>
        <taxon>Neisseriaceae</taxon>
        <taxon>Alysiella</taxon>
    </lineage>
</organism>
<proteinExistence type="predicted"/>
<feature type="domain" description="Haemolysin-type calcium binding-related" evidence="2">
    <location>
        <begin position="765"/>
        <end position="797"/>
    </location>
</feature>
<keyword evidence="4" id="KW-1185">Reference proteome</keyword>